<protein>
    <submittedName>
        <fullName evidence="2">Uncharacterized protein</fullName>
    </submittedName>
</protein>
<gene>
    <name evidence="2" type="ORF">PY091_08615</name>
</gene>
<sequence>MSRLVLVFLLIVVQACAQKTYWGELDKLGKFPSKLKEVSGMEVTEEGKIWVIEDSGNKDKIYRVDKDGDIKESLKIDHAKNQDWEDLTIDKKGNLYVGDFGNNKNARKDLVIYKIPKDELDKKEPNADKIAFKYPQQKDFPPETDSLYFDTEGFFHLNDYLYIFTKNRTRPYSGKSLIYRVPDKKGEYEAEYLGSLFLCADQDHCSVTSADISPNGKTIALLSYGFVFLLTDFTAPDFTKSSIKIIDLQTDTQIESVCFYDNGSLLIADEENKYGGRKLYELKLD</sequence>
<reference evidence="2 3" key="1">
    <citation type="submission" date="2023-03" db="EMBL/GenBank/DDBJ databases">
        <title>Muricauda XX sp. nov. and Muricauda XXX sp. nov., two novel species isolated from Okinawa Trough.</title>
        <authorList>
            <person name="Cao W."/>
            <person name="Deng X."/>
        </authorList>
    </citation>
    <scope>NUCLEOTIDE SEQUENCE [LARGE SCALE GENOMIC DNA]</scope>
    <source>
        <strain evidence="2 3">81s02</strain>
    </source>
</reference>
<dbReference type="PROSITE" id="PS51257">
    <property type="entry name" value="PROKAR_LIPOPROTEIN"/>
    <property type="match status" value="1"/>
</dbReference>
<evidence type="ECO:0000313" key="3">
    <source>
        <dbReference type="Proteomes" id="UP001217083"/>
    </source>
</evidence>
<dbReference type="Gene3D" id="2.130.10.10">
    <property type="entry name" value="YVTN repeat-like/Quinoprotein amine dehydrogenase"/>
    <property type="match status" value="1"/>
</dbReference>
<feature type="chain" id="PRO_5045643671" evidence="1">
    <location>
        <begin position="18"/>
        <end position="285"/>
    </location>
</feature>
<dbReference type="RefSeq" id="WP_275649298.1">
    <property type="nucleotide sequence ID" value="NZ_JARFVA010000002.1"/>
</dbReference>
<proteinExistence type="predicted"/>
<accession>A0ABT5XN87</accession>
<evidence type="ECO:0000256" key="1">
    <source>
        <dbReference type="SAM" id="SignalP"/>
    </source>
</evidence>
<comment type="caution">
    <text evidence="2">The sequence shown here is derived from an EMBL/GenBank/DDBJ whole genome shotgun (WGS) entry which is preliminary data.</text>
</comment>
<evidence type="ECO:0000313" key="2">
    <source>
        <dbReference type="EMBL" id="MDF0707277.1"/>
    </source>
</evidence>
<keyword evidence="1" id="KW-0732">Signal</keyword>
<dbReference type="EMBL" id="JARFVA010000002">
    <property type="protein sequence ID" value="MDF0707277.1"/>
    <property type="molecule type" value="Genomic_DNA"/>
</dbReference>
<organism evidence="2 3">
    <name type="scientific">Flagellimonas okinawensis</name>
    <dbReference type="NCBI Taxonomy" id="3031324"/>
    <lineage>
        <taxon>Bacteria</taxon>
        <taxon>Pseudomonadati</taxon>
        <taxon>Bacteroidota</taxon>
        <taxon>Flavobacteriia</taxon>
        <taxon>Flavobacteriales</taxon>
        <taxon>Flavobacteriaceae</taxon>
        <taxon>Flagellimonas</taxon>
    </lineage>
</organism>
<dbReference type="SUPFAM" id="SSF63829">
    <property type="entry name" value="Calcium-dependent phosphotriesterase"/>
    <property type="match status" value="1"/>
</dbReference>
<name>A0ABT5XN87_9FLAO</name>
<feature type="signal peptide" evidence="1">
    <location>
        <begin position="1"/>
        <end position="17"/>
    </location>
</feature>
<dbReference type="Proteomes" id="UP001217083">
    <property type="component" value="Unassembled WGS sequence"/>
</dbReference>
<keyword evidence="3" id="KW-1185">Reference proteome</keyword>
<dbReference type="InterPro" id="IPR015943">
    <property type="entry name" value="WD40/YVTN_repeat-like_dom_sf"/>
</dbReference>